<dbReference type="PANTHER" id="PTHR34821">
    <property type="entry name" value="INNER MEMBRANE PROTEIN YDCZ"/>
    <property type="match status" value="1"/>
</dbReference>
<evidence type="ECO:0000313" key="2">
    <source>
        <dbReference type="EMBL" id="AJE02692.1"/>
    </source>
</evidence>
<dbReference type="GO" id="GO:0005886">
    <property type="term" value="C:plasma membrane"/>
    <property type="evidence" value="ECO:0007669"/>
    <property type="project" value="TreeGrafter"/>
</dbReference>
<feature type="transmembrane region" description="Helical" evidence="1">
    <location>
        <begin position="38"/>
        <end position="56"/>
    </location>
</feature>
<sequence>MSNLALFLLMMCGGAVLALQPSINARLAQKVGVVESSFVSFAVGTLALAVAVSLFGRGSLRALPGATWWELTGGLLGAAFVTLTIVVVPRLGTTATMAAIIAAQLTTGLVMDQLGLFGFRGAPLDGKRIAGTLLLMAGAALVFRR</sequence>
<dbReference type="EMBL" id="CP009788">
    <property type="protein sequence ID" value="AJE02692.1"/>
    <property type="molecule type" value="Genomic_DNA"/>
</dbReference>
<dbReference type="HOGENOM" id="CLU_068878_3_0_7"/>
<dbReference type="Pfam" id="PF04657">
    <property type="entry name" value="DMT_YdcZ"/>
    <property type="match status" value="1"/>
</dbReference>
<keyword evidence="1" id="KW-1133">Transmembrane helix</keyword>
<reference evidence="2 3" key="1">
    <citation type="journal article" date="2015" name="Genome Announc.">
        <title>Complete Genome of Geobacter pickeringii G13T, a Metal-Reducing Isolate from Sedimentary Kaolin Deposits.</title>
        <authorList>
            <person name="Badalamenti J.P."/>
            <person name="Bond D.R."/>
        </authorList>
    </citation>
    <scope>NUCLEOTIDE SEQUENCE [LARGE SCALE GENOMIC DNA]</scope>
    <source>
        <strain evidence="2 3">G13</strain>
    </source>
</reference>
<organism evidence="2 3">
    <name type="scientific">Geobacter pickeringii</name>
    <dbReference type="NCBI Taxonomy" id="345632"/>
    <lineage>
        <taxon>Bacteria</taxon>
        <taxon>Pseudomonadati</taxon>
        <taxon>Thermodesulfobacteriota</taxon>
        <taxon>Desulfuromonadia</taxon>
        <taxon>Geobacterales</taxon>
        <taxon>Geobacteraceae</taxon>
        <taxon>Geobacter</taxon>
    </lineage>
</organism>
<accession>A0A0B5B806</accession>
<gene>
    <name evidence="2" type="ORF">GPICK_04295</name>
</gene>
<dbReference type="PANTHER" id="PTHR34821:SF2">
    <property type="entry name" value="INNER MEMBRANE PROTEIN YDCZ"/>
    <property type="match status" value="1"/>
</dbReference>
<proteinExistence type="predicted"/>
<keyword evidence="1" id="KW-0472">Membrane</keyword>
<dbReference type="Proteomes" id="UP000057609">
    <property type="component" value="Chromosome"/>
</dbReference>
<keyword evidence="1" id="KW-0812">Transmembrane</keyword>
<feature type="transmembrane region" description="Helical" evidence="1">
    <location>
        <begin position="68"/>
        <end position="88"/>
    </location>
</feature>
<dbReference type="STRING" id="345632.GPICK_04295"/>
<dbReference type="InterPro" id="IPR006750">
    <property type="entry name" value="YdcZ"/>
</dbReference>
<dbReference type="AlphaFoldDB" id="A0A0B5B806"/>
<dbReference type="KEGG" id="gpi:GPICK_04295"/>
<name>A0A0B5B806_9BACT</name>
<protein>
    <submittedName>
        <fullName evidence="2">Membrane protein</fullName>
    </submittedName>
</protein>
<evidence type="ECO:0000313" key="3">
    <source>
        <dbReference type="Proteomes" id="UP000057609"/>
    </source>
</evidence>
<dbReference type="OrthoDB" id="9097160at2"/>
<keyword evidence="3" id="KW-1185">Reference proteome</keyword>
<evidence type="ECO:0000256" key="1">
    <source>
        <dbReference type="SAM" id="Phobius"/>
    </source>
</evidence>
<dbReference type="RefSeq" id="WP_039740775.1">
    <property type="nucleotide sequence ID" value="NZ_CP009788.1"/>
</dbReference>